<keyword evidence="2" id="KW-1185">Reference proteome</keyword>
<dbReference type="STRING" id="6248.A0A0K0EH58"/>
<evidence type="ECO:0000313" key="2">
    <source>
        <dbReference type="Proteomes" id="UP000035681"/>
    </source>
</evidence>
<dbReference type="InterPro" id="IPR040282">
    <property type="entry name" value="Mig-18-like"/>
</dbReference>
<dbReference type="AlphaFoldDB" id="A0A0K0EH58"/>
<dbReference type="PANTHER" id="PTHR35572:SF4">
    <property type="entry name" value="PROTEIN CBG15747"/>
    <property type="match status" value="1"/>
</dbReference>
<evidence type="ECO:0000313" key="4">
    <source>
        <dbReference type="WBParaSite" id="TCONS_00015971.p1"/>
    </source>
</evidence>
<sequence length="359" mass="40895">MVNLFSQTYGAIDMVVRKKSSCWSSGNKIPVRWWEEGSIIERGKYWYKCEKGTLQPMGCFSNSNKRIKIGDSYVEHGYEMTCILGPQGYLSFNFTHCVPDGVEKYSIGESWIDSHMKSWYICKEDGPYLRIDIGGCISHDKKRKLKIDEEYDYNGFTYTCRQKAGGSVQLCASGCIVNKKHYKIGEEWNDDKFIYYCKQKGGKASISTIGCIHNGDKLFDGDSFIDGNEYFQCQIRETSHGIKSGGCILINENGTKEKKTFGCRWTNVLKNGNKVQQTCLEINGRGKIQTEACIFVKNGKDIIYLEPNYYTIFTSFDSSEPKIYACKVNEKGNYSLGVFAIHESKDKTIGMKYDKPRGK</sequence>
<evidence type="ECO:0000259" key="1">
    <source>
        <dbReference type="Pfam" id="PF23003"/>
    </source>
</evidence>
<accession>A0A0K0EH58</accession>
<dbReference type="Proteomes" id="UP000035681">
    <property type="component" value="Unplaced"/>
</dbReference>
<dbReference type="Pfam" id="PF23003">
    <property type="entry name" value="Fn1_2"/>
    <property type="match status" value="3"/>
</dbReference>
<feature type="domain" description="Abnormal cell migration protein 18-like fibronectin type I" evidence="1">
    <location>
        <begin position="96"/>
        <end position="167"/>
    </location>
</feature>
<dbReference type="WBParaSite" id="TCONS_00015971.p1">
    <property type="protein sequence ID" value="TCONS_00015971.p1"/>
    <property type="gene ID" value="XLOC_010740"/>
</dbReference>
<evidence type="ECO:0000313" key="3">
    <source>
        <dbReference type="WBParaSite" id="SSTP_0000881500.1"/>
    </source>
</evidence>
<feature type="domain" description="Abnormal cell migration protein 18-like fibronectin type I" evidence="1">
    <location>
        <begin position="22"/>
        <end position="88"/>
    </location>
</feature>
<proteinExistence type="predicted"/>
<name>A0A0K0EH58_STRER</name>
<protein>
    <submittedName>
        <fullName evidence="4">Ig-like domain-containing protein</fullName>
    </submittedName>
</protein>
<dbReference type="PANTHER" id="PTHR35572">
    <property type="entry name" value="PROTEIN CBG04538-RELATED"/>
    <property type="match status" value="1"/>
</dbReference>
<dbReference type="InterPro" id="IPR055119">
    <property type="entry name" value="Mig18_Fn1"/>
</dbReference>
<feature type="domain" description="Abnormal cell migration protein 18-like fibronectin type I" evidence="1">
    <location>
        <begin position="173"/>
        <end position="240"/>
    </location>
</feature>
<reference evidence="3" key="1">
    <citation type="submission" date="2015-08" db="UniProtKB">
        <authorList>
            <consortium name="WormBaseParasite"/>
        </authorList>
    </citation>
    <scope>IDENTIFICATION</scope>
</reference>
<organism evidence="3">
    <name type="scientific">Strongyloides stercoralis</name>
    <name type="common">Threadworm</name>
    <dbReference type="NCBI Taxonomy" id="6248"/>
    <lineage>
        <taxon>Eukaryota</taxon>
        <taxon>Metazoa</taxon>
        <taxon>Ecdysozoa</taxon>
        <taxon>Nematoda</taxon>
        <taxon>Chromadorea</taxon>
        <taxon>Rhabditida</taxon>
        <taxon>Tylenchina</taxon>
        <taxon>Panagrolaimomorpha</taxon>
        <taxon>Strongyloidoidea</taxon>
        <taxon>Strongyloididae</taxon>
        <taxon>Strongyloides</taxon>
    </lineage>
</organism>
<dbReference type="WBParaSite" id="SSTP_0000881500.1">
    <property type="protein sequence ID" value="SSTP_0000881500.1"/>
    <property type="gene ID" value="SSTP_0000881500"/>
</dbReference>